<dbReference type="EMBL" id="BONQ01000026">
    <property type="protein sequence ID" value="GIG43802.1"/>
    <property type="molecule type" value="Genomic_DNA"/>
</dbReference>
<dbReference type="PROSITE" id="PS51762">
    <property type="entry name" value="GH16_2"/>
    <property type="match status" value="1"/>
</dbReference>
<keyword evidence="6" id="KW-1185">Reference proteome</keyword>
<organism evidence="5 6">
    <name type="scientific">Dactylosporangium siamense</name>
    <dbReference type="NCBI Taxonomy" id="685454"/>
    <lineage>
        <taxon>Bacteria</taxon>
        <taxon>Bacillati</taxon>
        <taxon>Actinomycetota</taxon>
        <taxon>Actinomycetes</taxon>
        <taxon>Micromonosporales</taxon>
        <taxon>Micromonosporaceae</taxon>
        <taxon>Dactylosporangium</taxon>
    </lineage>
</organism>
<evidence type="ECO:0000256" key="3">
    <source>
        <dbReference type="SAM" id="SignalP"/>
    </source>
</evidence>
<feature type="domain" description="GH16" evidence="4">
    <location>
        <begin position="44"/>
        <end position="281"/>
    </location>
</feature>
<dbReference type="AlphaFoldDB" id="A0A919PI35"/>
<evidence type="ECO:0000259" key="4">
    <source>
        <dbReference type="PROSITE" id="PS51762"/>
    </source>
</evidence>
<dbReference type="Proteomes" id="UP000660611">
    <property type="component" value="Unassembled WGS sequence"/>
</dbReference>
<evidence type="ECO:0000313" key="5">
    <source>
        <dbReference type="EMBL" id="GIG43802.1"/>
    </source>
</evidence>
<feature type="signal peptide" evidence="3">
    <location>
        <begin position="1"/>
        <end position="26"/>
    </location>
</feature>
<name>A0A919PI35_9ACTN</name>
<accession>A0A919PI35</accession>
<sequence>MFRRTLLAAVTVLAAAATVTSFVAGASEDNDAPAVWPSTPVVPEDGDGPPDPLGQPPGTWEIVFGDEFDGAVLDRDRWDDRSGAEPDEGRGNKGNQQLEWNQAANCHVGDGELVMTARREPHTSAAGERYDWTSCLISSRFEFQHGYIEERSILPAANGFWPAFWTWQAPQVDRQVETDVYEQYSAGSRELQMTQHSGGQDGCRWKVPFDPSADWHTYGVAIEPSGTVWYVDGIQVCHTGATADAPTNIISNLAVYAQRPPGGGTQQAGKRVDHIRAWARR</sequence>
<dbReference type="Gene3D" id="2.60.120.200">
    <property type="match status" value="1"/>
</dbReference>
<evidence type="ECO:0000256" key="1">
    <source>
        <dbReference type="ARBA" id="ARBA00006865"/>
    </source>
</evidence>
<feature type="region of interest" description="Disordered" evidence="2">
    <location>
        <begin position="77"/>
        <end position="99"/>
    </location>
</feature>
<dbReference type="InterPro" id="IPR013320">
    <property type="entry name" value="ConA-like_dom_sf"/>
</dbReference>
<comment type="similarity">
    <text evidence="1">Belongs to the glycosyl hydrolase 16 family.</text>
</comment>
<feature type="chain" id="PRO_5037117722" description="GH16 domain-containing protein" evidence="3">
    <location>
        <begin position="27"/>
        <end position="281"/>
    </location>
</feature>
<dbReference type="Pfam" id="PF00722">
    <property type="entry name" value="Glyco_hydro_16"/>
    <property type="match status" value="1"/>
</dbReference>
<dbReference type="SUPFAM" id="SSF49899">
    <property type="entry name" value="Concanavalin A-like lectins/glucanases"/>
    <property type="match status" value="1"/>
</dbReference>
<protein>
    <recommendedName>
        <fullName evidence="4">GH16 domain-containing protein</fullName>
    </recommendedName>
</protein>
<proteinExistence type="inferred from homology"/>
<evidence type="ECO:0000256" key="2">
    <source>
        <dbReference type="SAM" id="MobiDB-lite"/>
    </source>
</evidence>
<dbReference type="InterPro" id="IPR050546">
    <property type="entry name" value="Glycosyl_Hydrlase_16"/>
</dbReference>
<gene>
    <name evidence="5" type="ORF">Dsi01nite_018430</name>
</gene>
<reference evidence="5" key="1">
    <citation type="submission" date="2021-01" db="EMBL/GenBank/DDBJ databases">
        <title>Whole genome shotgun sequence of Dactylosporangium siamense NBRC 106093.</title>
        <authorList>
            <person name="Komaki H."/>
            <person name="Tamura T."/>
        </authorList>
    </citation>
    <scope>NUCLEOTIDE SEQUENCE</scope>
    <source>
        <strain evidence="5">NBRC 106093</strain>
    </source>
</reference>
<comment type="caution">
    <text evidence="5">The sequence shown here is derived from an EMBL/GenBank/DDBJ whole genome shotgun (WGS) entry which is preliminary data.</text>
</comment>
<evidence type="ECO:0000313" key="6">
    <source>
        <dbReference type="Proteomes" id="UP000660611"/>
    </source>
</evidence>
<dbReference type="GO" id="GO:0004553">
    <property type="term" value="F:hydrolase activity, hydrolyzing O-glycosyl compounds"/>
    <property type="evidence" value="ECO:0007669"/>
    <property type="project" value="InterPro"/>
</dbReference>
<feature type="region of interest" description="Disordered" evidence="2">
    <location>
        <begin position="29"/>
        <end position="55"/>
    </location>
</feature>
<dbReference type="InterPro" id="IPR000757">
    <property type="entry name" value="Beta-glucanase-like"/>
</dbReference>
<dbReference type="PANTHER" id="PTHR10963:SF55">
    <property type="entry name" value="GLYCOSIDE HYDROLASE FAMILY 16 PROTEIN"/>
    <property type="match status" value="1"/>
</dbReference>
<dbReference type="RefSeq" id="WP_203845646.1">
    <property type="nucleotide sequence ID" value="NZ_BAAAVW010000006.1"/>
</dbReference>
<dbReference type="GO" id="GO:0005975">
    <property type="term" value="P:carbohydrate metabolic process"/>
    <property type="evidence" value="ECO:0007669"/>
    <property type="project" value="InterPro"/>
</dbReference>
<feature type="compositionally biased region" description="Basic and acidic residues" evidence="2">
    <location>
        <begin position="77"/>
        <end position="91"/>
    </location>
</feature>
<dbReference type="CDD" id="cd08023">
    <property type="entry name" value="GH16_laminarinase_like"/>
    <property type="match status" value="1"/>
</dbReference>
<keyword evidence="3" id="KW-0732">Signal</keyword>
<dbReference type="PANTHER" id="PTHR10963">
    <property type="entry name" value="GLYCOSYL HYDROLASE-RELATED"/>
    <property type="match status" value="1"/>
</dbReference>